<accession>C0ING5</accession>
<reference evidence="1" key="1">
    <citation type="journal article" date="2009" name="ISME J.">
        <title>Functional metagenomics reveals diverse beta-lactamases in a remote Alaskan soil.</title>
        <authorList>
            <person name="Allen H.K."/>
            <person name="Moe L.A."/>
            <person name="Rodbumrer J."/>
            <person name="Gaarder A."/>
            <person name="Handelsman J."/>
        </authorList>
    </citation>
    <scope>NUCLEOTIDE SEQUENCE</scope>
</reference>
<organism evidence="1">
    <name type="scientific">uncultured bacterium BLR12</name>
    <dbReference type="NCBI Taxonomy" id="506514"/>
    <lineage>
        <taxon>Bacteria</taxon>
        <taxon>environmental samples</taxon>
    </lineage>
</organism>
<dbReference type="EMBL" id="EU408351">
    <property type="protein sequence ID" value="ACN58851.1"/>
    <property type="molecule type" value="Genomic_DNA"/>
</dbReference>
<protein>
    <submittedName>
        <fullName evidence="1">Uncharacterized protein</fullName>
    </submittedName>
</protein>
<sequence length="37" mass="4421">MSRIQNYRTPERCGESLVQMHFLCYPLSFKINSIVKM</sequence>
<dbReference type="AlphaFoldDB" id="C0ING5"/>
<evidence type="ECO:0000313" key="1">
    <source>
        <dbReference type="EMBL" id="ACN58851.1"/>
    </source>
</evidence>
<proteinExistence type="predicted"/>
<name>C0ING5_9BACT</name>
<gene>
    <name evidence="1" type="ORF">AKSOIL_0236</name>
</gene>